<evidence type="ECO:0000313" key="3">
    <source>
        <dbReference type="Proteomes" id="UP000663864"/>
    </source>
</evidence>
<sequence length="95" mass="10344">MERDDGVIHTPSTSRSNSINEDETNLSTPVVSINPSEFSSPEDVTEQIKTIPETQLTVTSNSSSDFDTDFVAINTSDLDQDAVSFLLTLPVDCFS</sequence>
<comment type="caution">
    <text evidence="2">The sequence shown here is derived from an EMBL/GenBank/DDBJ whole genome shotgun (WGS) entry which is preliminary data.</text>
</comment>
<dbReference type="AlphaFoldDB" id="A0A814EE15"/>
<accession>A0A814EE15</accession>
<reference evidence="2" key="1">
    <citation type="submission" date="2021-02" db="EMBL/GenBank/DDBJ databases">
        <authorList>
            <person name="Nowell W R."/>
        </authorList>
    </citation>
    <scope>NUCLEOTIDE SEQUENCE</scope>
</reference>
<organism evidence="2 3">
    <name type="scientific">Rotaria sordida</name>
    <dbReference type="NCBI Taxonomy" id="392033"/>
    <lineage>
        <taxon>Eukaryota</taxon>
        <taxon>Metazoa</taxon>
        <taxon>Spiralia</taxon>
        <taxon>Gnathifera</taxon>
        <taxon>Rotifera</taxon>
        <taxon>Eurotatoria</taxon>
        <taxon>Bdelloidea</taxon>
        <taxon>Philodinida</taxon>
        <taxon>Philodinidae</taxon>
        <taxon>Rotaria</taxon>
    </lineage>
</organism>
<name>A0A814EE15_9BILA</name>
<protein>
    <submittedName>
        <fullName evidence="2">Uncharacterized protein</fullName>
    </submittedName>
</protein>
<dbReference type="EMBL" id="CAJNOT010000391">
    <property type="protein sequence ID" value="CAF0966101.1"/>
    <property type="molecule type" value="Genomic_DNA"/>
</dbReference>
<evidence type="ECO:0000313" key="2">
    <source>
        <dbReference type="EMBL" id="CAF0966101.1"/>
    </source>
</evidence>
<proteinExistence type="predicted"/>
<evidence type="ECO:0000256" key="1">
    <source>
        <dbReference type="SAM" id="MobiDB-lite"/>
    </source>
</evidence>
<feature type="compositionally biased region" description="Polar residues" evidence="1">
    <location>
        <begin position="10"/>
        <end position="39"/>
    </location>
</feature>
<feature type="region of interest" description="Disordered" evidence="1">
    <location>
        <begin position="1"/>
        <end position="41"/>
    </location>
</feature>
<gene>
    <name evidence="2" type="ORF">ZHD862_LOCUS10757</name>
</gene>
<dbReference type="Proteomes" id="UP000663864">
    <property type="component" value="Unassembled WGS sequence"/>
</dbReference>